<name>A0AAN7NXH4_9COLE</name>
<organism evidence="1 2">
    <name type="scientific">Aquatica leii</name>
    <dbReference type="NCBI Taxonomy" id="1421715"/>
    <lineage>
        <taxon>Eukaryota</taxon>
        <taxon>Metazoa</taxon>
        <taxon>Ecdysozoa</taxon>
        <taxon>Arthropoda</taxon>
        <taxon>Hexapoda</taxon>
        <taxon>Insecta</taxon>
        <taxon>Pterygota</taxon>
        <taxon>Neoptera</taxon>
        <taxon>Endopterygota</taxon>
        <taxon>Coleoptera</taxon>
        <taxon>Polyphaga</taxon>
        <taxon>Elateriformia</taxon>
        <taxon>Elateroidea</taxon>
        <taxon>Lampyridae</taxon>
        <taxon>Luciolinae</taxon>
        <taxon>Aquatica</taxon>
    </lineage>
</organism>
<evidence type="ECO:0000313" key="2">
    <source>
        <dbReference type="Proteomes" id="UP001353858"/>
    </source>
</evidence>
<dbReference type="EMBL" id="JARPUR010000008">
    <property type="protein sequence ID" value="KAK4872187.1"/>
    <property type="molecule type" value="Genomic_DNA"/>
</dbReference>
<gene>
    <name evidence="1" type="ORF">RN001_016311</name>
</gene>
<protein>
    <submittedName>
        <fullName evidence="1">Uncharacterized protein</fullName>
    </submittedName>
</protein>
<dbReference type="Proteomes" id="UP001353858">
    <property type="component" value="Unassembled WGS sequence"/>
</dbReference>
<sequence length="120" mass="13579">MQVVEITPGRASKKIQQNKWKKMLKKEAERIPRQAGGYHRRKQQELRVEGGFAIARAYFSSTRLSGGGLRPHLVGGSVVLHLRIREFCACSHTKVSISFLNRCQNGGNRFDVGPIQQWGF</sequence>
<proteinExistence type="predicted"/>
<accession>A0AAN7NXH4</accession>
<comment type="caution">
    <text evidence="1">The sequence shown here is derived from an EMBL/GenBank/DDBJ whole genome shotgun (WGS) entry which is preliminary data.</text>
</comment>
<reference evidence="2" key="1">
    <citation type="submission" date="2023-01" db="EMBL/GenBank/DDBJ databases">
        <title>Key to firefly adult light organ development and bioluminescence: homeobox transcription factors regulate luciferase expression and transportation to peroxisome.</title>
        <authorList>
            <person name="Fu X."/>
        </authorList>
    </citation>
    <scope>NUCLEOTIDE SEQUENCE [LARGE SCALE GENOMIC DNA]</scope>
</reference>
<evidence type="ECO:0000313" key="1">
    <source>
        <dbReference type="EMBL" id="KAK4872187.1"/>
    </source>
</evidence>
<keyword evidence="2" id="KW-1185">Reference proteome</keyword>
<dbReference type="AlphaFoldDB" id="A0AAN7NXH4"/>